<evidence type="ECO:0000313" key="2">
    <source>
        <dbReference type="Proteomes" id="UP000095287"/>
    </source>
</evidence>
<reference evidence="3" key="1">
    <citation type="submission" date="2016-11" db="UniProtKB">
        <authorList>
            <consortium name="WormBaseParasite"/>
        </authorList>
    </citation>
    <scope>IDENTIFICATION</scope>
</reference>
<organism evidence="2 3">
    <name type="scientific">Steinernema glaseri</name>
    <dbReference type="NCBI Taxonomy" id="37863"/>
    <lineage>
        <taxon>Eukaryota</taxon>
        <taxon>Metazoa</taxon>
        <taxon>Ecdysozoa</taxon>
        <taxon>Nematoda</taxon>
        <taxon>Chromadorea</taxon>
        <taxon>Rhabditida</taxon>
        <taxon>Tylenchina</taxon>
        <taxon>Panagrolaimomorpha</taxon>
        <taxon>Strongyloidoidea</taxon>
        <taxon>Steinernematidae</taxon>
        <taxon>Steinernema</taxon>
    </lineage>
</organism>
<feature type="region of interest" description="Disordered" evidence="1">
    <location>
        <begin position="127"/>
        <end position="150"/>
    </location>
</feature>
<evidence type="ECO:0000313" key="3">
    <source>
        <dbReference type="WBParaSite" id="L893_g21803.t1"/>
    </source>
</evidence>
<dbReference type="Proteomes" id="UP000095287">
    <property type="component" value="Unplaced"/>
</dbReference>
<protein>
    <submittedName>
        <fullName evidence="3">Uncharacterized protein</fullName>
    </submittedName>
</protein>
<proteinExistence type="predicted"/>
<dbReference type="AlphaFoldDB" id="A0A1I7Z208"/>
<accession>A0A1I7Z208</accession>
<name>A0A1I7Z208_9BILA</name>
<sequence length="150" mass="16956">MERRTHTRPTAAQAARPNPFCTSDELLKNGPEEQWPRHVVTVPPARLSPGHLAQLYNLSSVAGGPTHLLLNPRHRFTTASNIYLAARPLPLQHHVLSRFLPSLARSRDSALGDVARRRRLHGRRRLPCHQHHRRRCRRDPPKARGGQAGS</sequence>
<dbReference type="WBParaSite" id="L893_g21803.t1">
    <property type="protein sequence ID" value="L893_g21803.t1"/>
    <property type="gene ID" value="L893_g21803"/>
</dbReference>
<feature type="region of interest" description="Disordered" evidence="1">
    <location>
        <begin position="1"/>
        <end position="22"/>
    </location>
</feature>
<evidence type="ECO:0000256" key="1">
    <source>
        <dbReference type="SAM" id="MobiDB-lite"/>
    </source>
</evidence>
<feature type="compositionally biased region" description="Basic residues" evidence="1">
    <location>
        <begin position="127"/>
        <end position="137"/>
    </location>
</feature>
<keyword evidence="2" id="KW-1185">Reference proteome</keyword>